<dbReference type="InterPro" id="IPR008258">
    <property type="entry name" value="Transglycosylase_SLT_dom_1"/>
</dbReference>
<dbReference type="CDD" id="cd00254">
    <property type="entry name" value="LT-like"/>
    <property type="match status" value="1"/>
</dbReference>
<dbReference type="InterPro" id="IPR000189">
    <property type="entry name" value="Transglyc_AS"/>
</dbReference>
<protein>
    <submittedName>
        <fullName evidence="5">Transglycosylase-like protein with SLT domain</fullName>
    </submittedName>
</protein>
<dbReference type="AlphaFoldDB" id="A0A2T6CAK8"/>
<comment type="caution">
    <text evidence="5">The sequence shown here is derived from an EMBL/GenBank/DDBJ whole genome shotgun (WGS) entry which is preliminary data.</text>
</comment>
<evidence type="ECO:0000313" key="5">
    <source>
        <dbReference type="EMBL" id="PTX72249.1"/>
    </source>
</evidence>
<gene>
    <name evidence="5" type="ORF">C8N31_11266</name>
</gene>
<feature type="chain" id="PRO_5015766807" evidence="3">
    <location>
        <begin position="39"/>
        <end position="284"/>
    </location>
</feature>
<dbReference type="PROSITE" id="PS00922">
    <property type="entry name" value="TRANSGLYCOSYLASE"/>
    <property type="match status" value="1"/>
</dbReference>
<evidence type="ECO:0000313" key="6">
    <source>
        <dbReference type="Proteomes" id="UP000244092"/>
    </source>
</evidence>
<reference evidence="5 6" key="1">
    <citation type="submission" date="2018-04" db="EMBL/GenBank/DDBJ databases">
        <title>Genomic Encyclopedia of Archaeal and Bacterial Type Strains, Phase II (KMG-II): from individual species to whole genera.</title>
        <authorList>
            <person name="Goeker M."/>
        </authorList>
    </citation>
    <scope>NUCLEOTIDE SEQUENCE [LARGE SCALE GENOMIC DNA]</scope>
    <source>
        <strain evidence="5 6">DSM 12244</strain>
    </source>
</reference>
<comment type="similarity">
    <text evidence="2">Belongs to the virb1 family.</text>
</comment>
<feature type="domain" description="Transglycosylase SLT" evidence="4">
    <location>
        <begin position="152"/>
        <end position="242"/>
    </location>
</feature>
<organism evidence="5 6">
    <name type="scientific">Sulfitobacter mediterraneus</name>
    <dbReference type="NCBI Taxonomy" id="83219"/>
    <lineage>
        <taxon>Bacteria</taxon>
        <taxon>Pseudomonadati</taxon>
        <taxon>Pseudomonadota</taxon>
        <taxon>Alphaproteobacteria</taxon>
        <taxon>Rhodobacterales</taxon>
        <taxon>Roseobacteraceae</taxon>
        <taxon>Sulfitobacter</taxon>
    </lineage>
</organism>
<dbReference type="GO" id="GO:0016020">
    <property type="term" value="C:membrane"/>
    <property type="evidence" value="ECO:0007669"/>
    <property type="project" value="InterPro"/>
</dbReference>
<proteinExistence type="inferred from homology"/>
<accession>A0A2T6CAK8</accession>
<dbReference type="EMBL" id="QBKU01000012">
    <property type="protein sequence ID" value="PTX72249.1"/>
    <property type="molecule type" value="Genomic_DNA"/>
</dbReference>
<evidence type="ECO:0000256" key="2">
    <source>
        <dbReference type="ARBA" id="ARBA00009387"/>
    </source>
</evidence>
<dbReference type="GO" id="GO:0000270">
    <property type="term" value="P:peptidoglycan metabolic process"/>
    <property type="evidence" value="ECO:0007669"/>
    <property type="project" value="InterPro"/>
</dbReference>
<comment type="similarity">
    <text evidence="1">Belongs to the transglycosylase Slt family.</text>
</comment>
<evidence type="ECO:0000256" key="1">
    <source>
        <dbReference type="ARBA" id="ARBA00007734"/>
    </source>
</evidence>
<sequence>MGYFRLIEPISTKKQAGMYRFFGYSLLLASLAAPMALADGPKPFPEFESKRIKAPKAGKTGRITVQIDDAPAVAATPEAVTTPSGAIAASAPGRYDWFWDKVSPDAARSGPGRLQPALDTLAGGKVPAPRLQQMQDIAKTNGIDILRATIGTQVSPALVLAVITVESAGKADAISGAGAEGLMQLMPDTAARFGVSDSFDADQNILGGVKYLDWLMGEFEHDPILVLAGYNAGEGSVRKHAGVPPFAETRDYVPKVLAAFQVARGLCKSPPELISDGCVFAAMK</sequence>
<dbReference type="Gene3D" id="1.10.530.10">
    <property type="match status" value="1"/>
</dbReference>
<dbReference type="Pfam" id="PF01464">
    <property type="entry name" value="SLT"/>
    <property type="match status" value="1"/>
</dbReference>
<feature type="signal peptide" evidence="3">
    <location>
        <begin position="1"/>
        <end position="38"/>
    </location>
</feature>
<dbReference type="PANTHER" id="PTHR37423">
    <property type="entry name" value="SOLUBLE LYTIC MUREIN TRANSGLYCOSYLASE-RELATED"/>
    <property type="match status" value="1"/>
</dbReference>
<dbReference type="InterPro" id="IPR023346">
    <property type="entry name" value="Lysozyme-like_dom_sf"/>
</dbReference>
<evidence type="ECO:0000256" key="3">
    <source>
        <dbReference type="SAM" id="SignalP"/>
    </source>
</evidence>
<keyword evidence="3" id="KW-0732">Signal</keyword>
<dbReference type="Proteomes" id="UP000244092">
    <property type="component" value="Unassembled WGS sequence"/>
</dbReference>
<dbReference type="SUPFAM" id="SSF53955">
    <property type="entry name" value="Lysozyme-like"/>
    <property type="match status" value="1"/>
</dbReference>
<dbReference type="PANTHER" id="PTHR37423:SF2">
    <property type="entry name" value="MEMBRANE-BOUND LYTIC MUREIN TRANSGLYCOSYLASE C"/>
    <property type="match status" value="1"/>
</dbReference>
<evidence type="ECO:0000259" key="4">
    <source>
        <dbReference type="Pfam" id="PF01464"/>
    </source>
</evidence>
<name>A0A2T6CAK8_9RHOB</name>
<dbReference type="GO" id="GO:0008933">
    <property type="term" value="F:peptidoglycan lytic transglycosylase activity"/>
    <property type="evidence" value="ECO:0007669"/>
    <property type="project" value="InterPro"/>
</dbReference>